<dbReference type="InterPro" id="IPR001759">
    <property type="entry name" value="PTX_dom"/>
</dbReference>
<dbReference type="GO" id="GO:0046872">
    <property type="term" value="F:metal ion binding"/>
    <property type="evidence" value="ECO:0007669"/>
    <property type="project" value="UniProtKB-KW"/>
</dbReference>
<dbReference type="SMART" id="SM00159">
    <property type="entry name" value="PTX"/>
    <property type="match status" value="2"/>
</dbReference>
<dbReference type="Gene3D" id="2.60.120.200">
    <property type="match status" value="2"/>
</dbReference>
<dbReference type="InterPro" id="IPR006585">
    <property type="entry name" value="FTP1"/>
</dbReference>
<dbReference type="GO" id="GO:0030246">
    <property type="term" value="F:carbohydrate binding"/>
    <property type="evidence" value="ECO:0007669"/>
    <property type="project" value="InterPro"/>
</dbReference>
<dbReference type="InterPro" id="IPR051360">
    <property type="entry name" value="Neuronal_Pentraxin_Related"/>
</dbReference>
<dbReference type="Pfam" id="PF00354">
    <property type="entry name" value="Pentaxin"/>
    <property type="match status" value="2"/>
</dbReference>
<evidence type="ECO:0000256" key="2">
    <source>
        <dbReference type="ARBA" id="ARBA00022723"/>
    </source>
</evidence>
<dbReference type="InterPro" id="IPR000922">
    <property type="entry name" value="Lectin_gal-bd_dom"/>
</dbReference>
<dbReference type="PROSITE" id="PS50228">
    <property type="entry name" value="SUEL_LECTIN"/>
    <property type="match status" value="1"/>
</dbReference>
<dbReference type="PRINTS" id="PR00895">
    <property type="entry name" value="PENTAXIN"/>
</dbReference>
<evidence type="ECO:0000256" key="3">
    <source>
        <dbReference type="ARBA" id="ARBA00022837"/>
    </source>
</evidence>
<evidence type="ECO:0000256" key="8">
    <source>
        <dbReference type="SAM" id="Phobius"/>
    </source>
</evidence>
<evidence type="ECO:0000259" key="9">
    <source>
        <dbReference type="PROSITE" id="PS50228"/>
    </source>
</evidence>
<dbReference type="Gene3D" id="2.60.120.740">
    <property type="match status" value="1"/>
</dbReference>
<comment type="cofactor">
    <cofactor evidence="1">
        <name>Ca(2+)</name>
        <dbReference type="ChEBI" id="CHEBI:29108"/>
    </cofactor>
</comment>
<evidence type="ECO:0000259" key="10">
    <source>
        <dbReference type="PROSITE" id="PS51828"/>
    </source>
</evidence>
<protein>
    <submittedName>
        <fullName evidence="11">Uncharacterized protein</fullName>
    </submittedName>
</protein>
<dbReference type="AlphaFoldDB" id="C3XRH2"/>
<keyword evidence="2" id="KW-0479">Metal-binding</keyword>
<dbReference type="PANTHER" id="PTHR19277:SF161">
    <property type="entry name" value="LAMININ G DOMAIN-CONTAINING PROTEIN"/>
    <property type="match status" value="1"/>
</dbReference>
<feature type="domain" description="Pentraxin (PTX)" evidence="10">
    <location>
        <begin position="1"/>
        <end position="171"/>
    </location>
</feature>
<comment type="caution">
    <text evidence="6">Lacks conserved residue(s) required for the propagation of feature annotation.</text>
</comment>
<name>C3XRH2_BRAFL</name>
<evidence type="ECO:0000313" key="11">
    <source>
        <dbReference type="EMBL" id="EEN69290.1"/>
    </source>
</evidence>
<dbReference type="Pfam" id="PF02140">
    <property type="entry name" value="SUEL_Lectin"/>
    <property type="match status" value="1"/>
</dbReference>
<dbReference type="PANTHER" id="PTHR19277">
    <property type="entry name" value="PENTRAXIN"/>
    <property type="match status" value="1"/>
</dbReference>
<dbReference type="FunFam" id="2.60.120.200:FF:000012">
    <property type="entry name" value="neuronal pentraxin receptor"/>
    <property type="match status" value="1"/>
</dbReference>
<evidence type="ECO:0000256" key="4">
    <source>
        <dbReference type="ARBA" id="ARBA00023157"/>
    </source>
</evidence>
<dbReference type="CDD" id="cd22827">
    <property type="entry name" value="Gal_Rha_Lectin_SUL-I-like"/>
    <property type="match status" value="1"/>
</dbReference>
<dbReference type="PROSITE" id="PS51828">
    <property type="entry name" value="PTX_2"/>
    <property type="match status" value="2"/>
</dbReference>
<keyword evidence="8" id="KW-1133">Transmembrane helix</keyword>
<dbReference type="EMBL" id="GG666456">
    <property type="protein sequence ID" value="EEN69290.1"/>
    <property type="molecule type" value="Genomic_DNA"/>
</dbReference>
<keyword evidence="5" id="KW-0325">Glycoprotein</keyword>
<dbReference type="eggNOG" id="KOG4729">
    <property type="taxonomic scope" value="Eukaryota"/>
</dbReference>
<dbReference type="InterPro" id="IPR013320">
    <property type="entry name" value="ConA-like_dom_sf"/>
</dbReference>
<organism>
    <name type="scientific">Branchiostoma floridae</name>
    <name type="common">Florida lancelet</name>
    <name type="synonym">Amphioxus</name>
    <dbReference type="NCBI Taxonomy" id="7739"/>
    <lineage>
        <taxon>Eukaryota</taxon>
        <taxon>Metazoa</taxon>
        <taxon>Chordata</taxon>
        <taxon>Cephalochordata</taxon>
        <taxon>Leptocardii</taxon>
        <taxon>Amphioxiformes</taxon>
        <taxon>Branchiostomatidae</taxon>
        <taxon>Branchiostoma</taxon>
    </lineage>
</organism>
<reference evidence="11" key="1">
    <citation type="journal article" date="2008" name="Nature">
        <title>The amphioxus genome and the evolution of the chordate karyotype.</title>
        <authorList>
            <consortium name="US DOE Joint Genome Institute (JGI-PGF)"/>
            <person name="Putnam N.H."/>
            <person name="Butts T."/>
            <person name="Ferrier D.E.K."/>
            <person name="Furlong R.F."/>
            <person name="Hellsten U."/>
            <person name="Kawashima T."/>
            <person name="Robinson-Rechavi M."/>
            <person name="Shoguchi E."/>
            <person name="Terry A."/>
            <person name="Yu J.-K."/>
            <person name="Benito-Gutierrez E.L."/>
            <person name="Dubchak I."/>
            <person name="Garcia-Fernandez J."/>
            <person name="Gibson-Brown J.J."/>
            <person name="Grigoriev I.V."/>
            <person name="Horton A.C."/>
            <person name="de Jong P.J."/>
            <person name="Jurka J."/>
            <person name="Kapitonov V.V."/>
            <person name="Kohara Y."/>
            <person name="Kuroki Y."/>
            <person name="Lindquist E."/>
            <person name="Lucas S."/>
            <person name="Osoegawa K."/>
            <person name="Pennacchio L.A."/>
            <person name="Salamov A.A."/>
            <person name="Satou Y."/>
            <person name="Sauka-Spengler T."/>
            <person name="Schmutz J."/>
            <person name="Shin-I T."/>
            <person name="Toyoda A."/>
            <person name="Bronner-Fraser M."/>
            <person name="Fujiyama A."/>
            <person name="Holland L.Z."/>
            <person name="Holland P.W.H."/>
            <person name="Satoh N."/>
            <person name="Rokhsar D.S."/>
        </authorList>
    </citation>
    <scope>NUCLEOTIDE SEQUENCE [LARGE SCALE GENOMIC DNA]</scope>
    <source>
        <strain evidence="11">S238N-H82</strain>
        <tissue evidence="11">Testes</tissue>
    </source>
</reference>
<evidence type="ECO:0000256" key="5">
    <source>
        <dbReference type="ARBA" id="ARBA00023180"/>
    </source>
</evidence>
<feature type="domain" description="SUEL-type lectin" evidence="9">
    <location>
        <begin position="799"/>
        <end position="886"/>
    </location>
</feature>
<evidence type="ECO:0000256" key="7">
    <source>
        <dbReference type="SAM" id="MobiDB-lite"/>
    </source>
</evidence>
<dbReference type="InParanoid" id="C3XRH2"/>
<gene>
    <name evidence="11" type="ORF">BRAFLDRAFT_68246</name>
</gene>
<feature type="domain" description="Pentraxin (PTX)" evidence="10">
    <location>
        <begin position="178"/>
        <end position="380"/>
    </location>
</feature>
<dbReference type="Gene3D" id="2.60.120.260">
    <property type="entry name" value="Galactose-binding domain-like"/>
    <property type="match status" value="1"/>
</dbReference>
<dbReference type="FunFam" id="2.60.120.740:FF:000001">
    <property type="entry name" value="Adhesion G protein-coupled receptor L2"/>
    <property type="match status" value="1"/>
</dbReference>
<feature type="region of interest" description="Disordered" evidence="7">
    <location>
        <begin position="1059"/>
        <end position="1089"/>
    </location>
</feature>
<proteinExistence type="predicted"/>
<sequence length="1148" mass="125728">MRTHVWSNSDVQMGLVSYAVEQQHNELLLYRDGDKLQLYVSGGHATLDNAPIWDGAWHVICSTWSSRDGAWQIYTDGVLRDSGAGLKKREVVRSGGTWILGQDQDSVGGDFEEDQAFSGELSQVNLWDHVLSPEEISTNWTVSCNHHGNVVDWTATYIGVFGMARRHQYDCGLQPGGLQKITFPAPPSDISYVWLNTTLSQPLTSFTLCLHMRTDIRSDRDMALVSYAVRQHHNELLLYRDGDKLQLFVSGDHTDSVNLPVWDGAWHVICSTWRSSDGAWQIYSDGVLRRSGAGLKKREVVRSGGTWILGQDQDSVGGGFEEDQAFSGELSQVNLWGHVLSPGKIGTNWTVSCNRHGNVIDWTATDIGVFGMVKRDQYYCAANNLSNIALRQPAIQSSTAYSGVASRAVDGNRYSGYSGASCTHTSHQANPWWRVDLGSIKRVDRVVVFNRQDCCSDRLESFQVHVGDNSNVVHNPTCGDAQSVAGRIVITVKCGLPGRYVGVTLPGTKTLTLCEVEVYGDNVVISTLSITDISSPATSRYTSLFEGRGYLNCALPCHVLPDTLTVLTDAVSTHSPRNVIASENVSLTLTARRPVDQTSLKDSIRQSLEEKADEICEAKCEIGEIFLPIFTDTTIARKKRQAGDKVQINVIIQLIVLASQGSNLDGQMAESLLLTNMPTKSGNEMTNLDTPKPRDHPATDGSVDNIIYNTEDEGVVDNVIYNTGDDGTVDNVIYEGQDSQTNDRENNMPDFFRYWTIPACVQPTMTTMMASMLLLLYVVNNGETSSDFEWCEVNSTARVCEHQTLSLRCPTGQYINIISALYGRILPSSVCSGPVRTTNCNSTNSLKVVTDSCNGRGNCSVTANNGVFGDPCGGTFKYLEVACSCTGRTTGQPTSTSSIKPEMTSNMVSLTFVHLPLIPPQLSLQILSRRIRLPLIAVIFHNITDTTPARKKRQADDEVTINVTIQLTVLVSQGGTLDRKMAEDLLQEKADNLRRLARSPGGLSINIGGKVVRLVDNSGEGQKTPPWLIGVICAAVVVIIIIALVTVLLCRRKHTPGVNMPGKSGNEMTNLDTSKRRDHPATDGSVDNIIYNTEDEGVVDNVIYNAGDDGTVDNVIYEGQDSQTKDREATSDMMMAASEDSNIENISQ</sequence>
<dbReference type="InterPro" id="IPR043159">
    <property type="entry name" value="Lectin_gal-bd_sf"/>
</dbReference>
<keyword evidence="8" id="KW-0472">Membrane</keyword>
<dbReference type="SUPFAM" id="SSF49785">
    <property type="entry name" value="Galactose-binding domain-like"/>
    <property type="match status" value="1"/>
</dbReference>
<accession>C3XRH2</accession>
<keyword evidence="4" id="KW-1015">Disulfide bond</keyword>
<dbReference type="Pfam" id="PF22633">
    <property type="entry name" value="F5_F8_type_C_2"/>
    <property type="match status" value="1"/>
</dbReference>
<keyword evidence="8" id="KW-0812">Transmembrane</keyword>
<dbReference type="InterPro" id="IPR008979">
    <property type="entry name" value="Galactose-bd-like_sf"/>
</dbReference>
<dbReference type="SMART" id="SM00607">
    <property type="entry name" value="FTP"/>
    <property type="match status" value="1"/>
</dbReference>
<dbReference type="SUPFAM" id="SSF49899">
    <property type="entry name" value="Concanavalin A-like lectins/glucanases"/>
    <property type="match status" value="2"/>
</dbReference>
<evidence type="ECO:0000256" key="1">
    <source>
        <dbReference type="ARBA" id="ARBA00001913"/>
    </source>
</evidence>
<keyword evidence="3" id="KW-0106">Calcium</keyword>
<feature type="transmembrane region" description="Helical" evidence="8">
    <location>
        <begin position="1027"/>
        <end position="1050"/>
    </location>
</feature>
<evidence type="ECO:0000256" key="6">
    <source>
        <dbReference type="PROSITE-ProRule" id="PRU01172"/>
    </source>
</evidence>